<keyword evidence="6 8" id="KW-0472">Membrane</keyword>
<evidence type="ECO:0000256" key="7">
    <source>
        <dbReference type="SAM" id="MobiDB-lite"/>
    </source>
</evidence>
<comment type="subcellular location">
    <subcellularLocation>
        <location evidence="1">Membrane</location>
        <topology evidence="1">Multi-pass membrane protein</topology>
    </subcellularLocation>
</comment>
<dbReference type="EMBL" id="ADMH02000504">
    <property type="protein sequence ID" value="ETN66166.1"/>
    <property type="molecule type" value="Genomic_DNA"/>
</dbReference>
<accession>W5JPV3</accession>
<reference evidence="9" key="2">
    <citation type="submission" date="2010-05" db="EMBL/GenBank/DDBJ databases">
        <authorList>
            <person name="Almeida L.G."/>
            <person name="Nicolas M.F."/>
            <person name="Souza R.C."/>
            <person name="Vasconcelos A.T.R."/>
        </authorList>
    </citation>
    <scope>NUCLEOTIDE SEQUENCE</scope>
</reference>
<dbReference type="Proteomes" id="UP000000673">
    <property type="component" value="Unassembled WGS sequence"/>
</dbReference>
<gene>
    <name evidence="9" type="ORF">AND_002053</name>
</gene>
<evidence type="ECO:0000256" key="2">
    <source>
        <dbReference type="ARBA" id="ARBA00008141"/>
    </source>
</evidence>
<reference evidence="9" key="3">
    <citation type="journal article" date="2013" name="Nucleic Acids Res.">
        <title>The genome of Anopheles darlingi, the main neotropical malaria vector.</title>
        <authorList>
            <person name="Marinotti O."/>
            <person name="Cerqueira G.C."/>
            <person name="de Almeida L.G."/>
            <person name="Ferro M.I."/>
            <person name="Loreto E.L."/>
            <person name="Zaha A."/>
            <person name="Teixeira S.M."/>
            <person name="Wespiser A.R."/>
            <person name="Almeida E Silva A."/>
            <person name="Schlindwein A.D."/>
            <person name="Pacheco A.C."/>
            <person name="Silva A.L."/>
            <person name="Graveley B.R."/>
            <person name="Walenz B.P."/>
            <person name="Lima Bde A."/>
            <person name="Ribeiro C.A."/>
            <person name="Nunes-Silva C.G."/>
            <person name="de Carvalho C.R."/>
            <person name="Soares C.M."/>
            <person name="de Menezes C.B."/>
            <person name="Matiolli C."/>
            <person name="Caffrey D."/>
            <person name="Araujo D.A."/>
            <person name="de Oliveira D.M."/>
            <person name="Golenbock D."/>
            <person name="Grisard E.C."/>
            <person name="Fantinatti-Garboggini F."/>
            <person name="de Carvalho F.M."/>
            <person name="Barcellos F.G."/>
            <person name="Prosdocimi F."/>
            <person name="May G."/>
            <person name="Azevedo Junior G.M."/>
            <person name="Guimaraes G.M."/>
            <person name="Goldman G.H."/>
            <person name="Padilha I.Q."/>
            <person name="Batista Jda S."/>
            <person name="Ferro J.A."/>
            <person name="Ribeiro J.M."/>
            <person name="Fietto J.L."/>
            <person name="Dabbas K.M."/>
            <person name="Cerdeira L."/>
            <person name="Agnez-Lima L.F."/>
            <person name="Brocchi M."/>
            <person name="de Carvalho M.O."/>
            <person name="Teixeira Mde M."/>
            <person name="Diniz Maia Mde M."/>
            <person name="Goldman M.H."/>
            <person name="Cruz Schneider M.P."/>
            <person name="Felipe M.S."/>
            <person name="Hungria M."/>
            <person name="Nicolas M.F."/>
            <person name="Pereira M."/>
            <person name="Montes M.A."/>
            <person name="Cantao M.E."/>
            <person name="Vincentz M."/>
            <person name="Rafael M.S."/>
            <person name="Silverman N."/>
            <person name="Stoco P.H."/>
            <person name="Souza R.C."/>
            <person name="Vicentini R."/>
            <person name="Gazzinelli R.T."/>
            <person name="Neves Rde O."/>
            <person name="Silva R."/>
            <person name="Astolfi-Filho S."/>
            <person name="Maciel T.E."/>
            <person name="Urmenyi T.P."/>
            <person name="Tadei W.P."/>
            <person name="Camargo E.P."/>
            <person name="de Vasconcelos A.T."/>
        </authorList>
    </citation>
    <scope>NUCLEOTIDE SEQUENCE</scope>
</reference>
<proteinExistence type="inferred from homology"/>
<keyword evidence="11" id="KW-1185">Reference proteome</keyword>
<dbReference type="EnsemblMetazoa" id="ADAC002053-RA">
    <property type="protein sequence ID" value="ADAC002053-PA"/>
    <property type="gene ID" value="ADAC002053"/>
</dbReference>
<reference evidence="9 11" key="1">
    <citation type="journal article" date="2010" name="BMC Genomics">
        <title>Combination of measures distinguishes pre-miRNAs from other stem-loops in the genome of the newly sequenced Anopheles darlingi.</title>
        <authorList>
            <person name="Mendes N.D."/>
            <person name="Freitas A.T."/>
            <person name="Vasconcelos A.T."/>
            <person name="Sagot M.F."/>
        </authorList>
    </citation>
    <scope>NUCLEOTIDE SEQUENCE</scope>
</reference>
<feature type="transmembrane region" description="Helical" evidence="8">
    <location>
        <begin position="96"/>
        <end position="118"/>
    </location>
</feature>
<sequence length="168" mass="18764">MNSARTYRMRESNGTASTGQQRPPGNEITLPTPSDDQPTYESASSEYYLALSYNGYDFFRSVIEISLTVSFLAANSNLLRLLVSFKETETFIASEVLVTLSIVMQILVGITIVTITQVNDPSRYMKMKAFAIAGAIIISVVNLMIPFIINVEHSRIDLDEIYRSYAQT</sequence>
<dbReference type="VEuPathDB" id="VectorBase:ADAC002053"/>
<keyword evidence="5 8" id="KW-1133">Transmembrane helix</keyword>
<evidence type="ECO:0000313" key="9">
    <source>
        <dbReference type="EMBL" id="ETN66166.1"/>
    </source>
</evidence>
<evidence type="ECO:0000256" key="8">
    <source>
        <dbReference type="SAM" id="Phobius"/>
    </source>
</evidence>
<name>W5JPV3_ANODA</name>
<evidence type="ECO:0000313" key="10">
    <source>
        <dbReference type="EnsemblMetazoa" id="ADAC002053-PA"/>
    </source>
</evidence>
<dbReference type="HOGENOM" id="CLU_131122_0_0_1"/>
<dbReference type="VEuPathDB" id="VectorBase:ADAR2_007918"/>
<dbReference type="eggNOG" id="ENOG502T8FH">
    <property type="taxonomic scope" value="Eukaryota"/>
</dbReference>
<reference evidence="10" key="4">
    <citation type="submission" date="2015-06" db="UniProtKB">
        <authorList>
            <consortium name="EnsemblMetazoa"/>
        </authorList>
    </citation>
    <scope>IDENTIFICATION</scope>
</reference>
<dbReference type="InterPro" id="IPR007007">
    <property type="entry name" value="Ninjurin"/>
</dbReference>
<dbReference type="AlphaFoldDB" id="W5JPV3"/>
<keyword evidence="3 8" id="KW-0812">Transmembrane</keyword>
<evidence type="ECO:0000256" key="6">
    <source>
        <dbReference type="ARBA" id="ARBA00023136"/>
    </source>
</evidence>
<evidence type="ECO:0000256" key="5">
    <source>
        <dbReference type="ARBA" id="ARBA00022989"/>
    </source>
</evidence>
<dbReference type="PANTHER" id="PTHR12316">
    <property type="entry name" value="NINJURIN-RELATED"/>
    <property type="match status" value="1"/>
</dbReference>
<feature type="compositionally biased region" description="Polar residues" evidence="7">
    <location>
        <begin position="12"/>
        <end position="39"/>
    </location>
</feature>
<dbReference type="GO" id="GO:0016020">
    <property type="term" value="C:membrane"/>
    <property type="evidence" value="ECO:0007669"/>
    <property type="project" value="UniProtKB-SubCell"/>
</dbReference>
<evidence type="ECO:0000256" key="1">
    <source>
        <dbReference type="ARBA" id="ARBA00004141"/>
    </source>
</evidence>
<evidence type="ECO:0000256" key="3">
    <source>
        <dbReference type="ARBA" id="ARBA00022692"/>
    </source>
</evidence>
<dbReference type="OMA" id="VIPFVIN"/>
<protein>
    <recommendedName>
        <fullName evidence="12">Ninjurin a</fullName>
    </recommendedName>
</protein>
<dbReference type="Pfam" id="PF04923">
    <property type="entry name" value="Ninjurin"/>
    <property type="match status" value="1"/>
</dbReference>
<organism evidence="9">
    <name type="scientific">Anopheles darlingi</name>
    <name type="common">Mosquito</name>
    <dbReference type="NCBI Taxonomy" id="43151"/>
    <lineage>
        <taxon>Eukaryota</taxon>
        <taxon>Metazoa</taxon>
        <taxon>Ecdysozoa</taxon>
        <taxon>Arthropoda</taxon>
        <taxon>Hexapoda</taxon>
        <taxon>Insecta</taxon>
        <taxon>Pterygota</taxon>
        <taxon>Neoptera</taxon>
        <taxon>Endopterygota</taxon>
        <taxon>Diptera</taxon>
        <taxon>Nematocera</taxon>
        <taxon>Culicoidea</taxon>
        <taxon>Culicidae</taxon>
        <taxon>Anophelinae</taxon>
        <taxon>Anopheles</taxon>
    </lineage>
</organism>
<dbReference type="GO" id="GO:0007155">
    <property type="term" value="P:cell adhesion"/>
    <property type="evidence" value="ECO:0007669"/>
    <property type="project" value="UniProtKB-KW"/>
</dbReference>
<evidence type="ECO:0000256" key="4">
    <source>
        <dbReference type="ARBA" id="ARBA00022889"/>
    </source>
</evidence>
<keyword evidence="4" id="KW-0130">Cell adhesion</keyword>
<comment type="similarity">
    <text evidence="2">Belongs to the ninjurin family.</text>
</comment>
<evidence type="ECO:0000313" key="11">
    <source>
        <dbReference type="Proteomes" id="UP000000673"/>
    </source>
</evidence>
<evidence type="ECO:0008006" key="12">
    <source>
        <dbReference type="Google" id="ProtNLM"/>
    </source>
</evidence>
<dbReference type="PANTHER" id="PTHR12316:SF1">
    <property type="entry name" value="NINJURIN-B"/>
    <property type="match status" value="1"/>
</dbReference>
<feature type="region of interest" description="Disordered" evidence="7">
    <location>
        <begin position="1"/>
        <end position="39"/>
    </location>
</feature>
<dbReference type="GO" id="GO:0042246">
    <property type="term" value="P:tissue regeneration"/>
    <property type="evidence" value="ECO:0007669"/>
    <property type="project" value="InterPro"/>
</dbReference>
<feature type="transmembrane region" description="Helical" evidence="8">
    <location>
        <begin position="130"/>
        <end position="149"/>
    </location>
</feature>